<feature type="domain" description="Metallo-beta-lactamase" evidence="1">
    <location>
        <begin position="51"/>
        <end position="159"/>
    </location>
</feature>
<dbReference type="AlphaFoldDB" id="A0A3N4MEQ4"/>
<keyword evidence="2" id="KW-0378">Hydrolase</keyword>
<name>A0A3N4MEQ4_9BACT</name>
<protein>
    <submittedName>
        <fullName evidence="2">MBL fold metallo-hydrolase</fullName>
    </submittedName>
</protein>
<evidence type="ECO:0000313" key="2">
    <source>
        <dbReference type="EMBL" id="RPD38570.1"/>
    </source>
</evidence>
<dbReference type="OrthoDB" id="9761531at2"/>
<comment type="caution">
    <text evidence="2">The sequence shown here is derived from an EMBL/GenBank/DDBJ whole genome shotgun (WGS) entry which is preliminary data.</text>
</comment>
<dbReference type="Pfam" id="PF00753">
    <property type="entry name" value="Lactamase_B"/>
    <property type="match status" value="1"/>
</dbReference>
<proteinExistence type="predicted"/>
<dbReference type="PANTHER" id="PTHR30619:SF1">
    <property type="entry name" value="RECOMBINATION PROTEIN 2"/>
    <property type="match status" value="1"/>
</dbReference>
<evidence type="ECO:0000313" key="3">
    <source>
        <dbReference type="Proteomes" id="UP000279089"/>
    </source>
</evidence>
<evidence type="ECO:0000259" key="1">
    <source>
        <dbReference type="Pfam" id="PF00753"/>
    </source>
</evidence>
<dbReference type="Proteomes" id="UP000279089">
    <property type="component" value="Unassembled WGS sequence"/>
</dbReference>
<dbReference type="InterPro" id="IPR001279">
    <property type="entry name" value="Metallo-B-lactamas"/>
</dbReference>
<reference evidence="3" key="1">
    <citation type="submission" date="2018-11" db="EMBL/GenBank/DDBJ databases">
        <title>Chitinophaga lutea sp.nov., isolate from arsenic contaminated soil.</title>
        <authorList>
            <person name="Zong Y."/>
        </authorList>
    </citation>
    <scope>NUCLEOTIDE SEQUENCE [LARGE SCALE GENOMIC DNA]</scope>
    <source>
        <strain evidence="3">YLT18</strain>
    </source>
</reference>
<dbReference type="SUPFAM" id="SSF56281">
    <property type="entry name" value="Metallo-hydrolase/oxidoreductase"/>
    <property type="match status" value="1"/>
</dbReference>
<dbReference type="GO" id="GO:0016787">
    <property type="term" value="F:hydrolase activity"/>
    <property type="evidence" value="ECO:0007669"/>
    <property type="project" value="UniProtKB-KW"/>
</dbReference>
<organism evidence="2 3">
    <name type="scientific">Chitinophaga barathri</name>
    <dbReference type="NCBI Taxonomy" id="1647451"/>
    <lineage>
        <taxon>Bacteria</taxon>
        <taxon>Pseudomonadati</taxon>
        <taxon>Bacteroidota</taxon>
        <taxon>Chitinophagia</taxon>
        <taxon>Chitinophagales</taxon>
        <taxon>Chitinophagaceae</taxon>
        <taxon>Chitinophaga</taxon>
    </lineage>
</organism>
<dbReference type="InterPro" id="IPR052159">
    <property type="entry name" value="Competence_DNA_uptake"/>
</dbReference>
<sequence>MKITFKDVGQGDSIILEWEHNGQAKIGIIDCNKKGKSNPVLTHLQRLDYCEVEFIVLTHPHRDHYSGLQELLEYIETKQITVHRFAHTLTHIGKGFWKYFEVGRNDTQLLRKIMGTSKRLKNSGIIRRMDLLADNTVLEIEDYILIKCMAPSHDDMEEYMRIVKMDPDVNSKQASQAANLLSAVFHLDISGYHVLLTSDAEIFALQGIIERDAVKLTGRKFKICQLPHHGSIKNHHKFFWDLMTKTNGRHAVISAGKHRSYSHPSYKVVAHFHDEGYQVHCTNIVNGMEKFLKEQRAASLLFDTFGVMAEDYMKSIDHVFEFRRNRVS</sequence>
<dbReference type="InterPro" id="IPR036866">
    <property type="entry name" value="RibonucZ/Hydroxyglut_hydro"/>
</dbReference>
<dbReference type="RefSeq" id="WP_120519066.1">
    <property type="nucleotide sequence ID" value="NZ_QXZY01000015.1"/>
</dbReference>
<keyword evidence="3" id="KW-1185">Reference proteome</keyword>
<dbReference type="Gene3D" id="3.60.15.10">
    <property type="entry name" value="Ribonuclease Z/Hydroxyacylglutathione hydrolase-like"/>
    <property type="match status" value="1"/>
</dbReference>
<gene>
    <name evidence="2" type="ORF">EG028_25225</name>
</gene>
<dbReference type="EMBL" id="RMBX01000015">
    <property type="protein sequence ID" value="RPD38570.1"/>
    <property type="molecule type" value="Genomic_DNA"/>
</dbReference>
<dbReference type="PANTHER" id="PTHR30619">
    <property type="entry name" value="DNA INTERNALIZATION/COMPETENCE PROTEIN COMEC/REC2"/>
    <property type="match status" value="1"/>
</dbReference>
<accession>A0A3N4MEQ4</accession>